<evidence type="ECO:0000313" key="2">
    <source>
        <dbReference type="Proteomes" id="UP000019277"/>
    </source>
</evidence>
<dbReference type="AlphaFoldDB" id="W7IFW5"/>
<evidence type="ECO:0000313" key="1">
    <source>
        <dbReference type="EMBL" id="EWC59795.1"/>
    </source>
</evidence>
<comment type="caution">
    <text evidence="1">The sequence shown here is derived from an EMBL/GenBank/DDBJ whole genome shotgun (WGS) entry which is preliminary data.</text>
</comment>
<protein>
    <submittedName>
        <fullName evidence="1">Uncharacterized protein</fullName>
    </submittedName>
</protein>
<sequence>MQEAVGLSAAALSAGLPTAPMGRVVANGAPDSLVTRMQVGVFLAS</sequence>
<reference evidence="1 2" key="1">
    <citation type="journal article" date="2014" name="Genome Announc.">
        <title>Draft Genome Sequence of the Antitrypanosomally Active Sponge-Associated Bacterium Actinokineospora sp. Strain EG49.</title>
        <authorList>
            <person name="Harjes J."/>
            <person name="Ryu T."/>
            <person name="Abdelmohsen U.R."/>
            <person name="Moitinho-Silva L."/>
            <person name="Horn H."/>
            <person name="Ravasi T."/>
            <person name="Hentschel U."/>
        </authorList>
    </citation>
    <scope>NUCLEOTIDE SEQUENCE [LARGE SCALE GENOMIC DNA]</scope>
    <source>
        <strain evidence="1 2">EG49</strain>
    </source>
</reference>
<dbReference type="RefSeq" id="WP_161784508.1">
    <property type="nucleotide sequence ID" value="NZ_AYXG01000185.1"/>
</dbReference>
<dbReference type="STRING" id="909613.UO65_4938"/>
<organism evidence="1 2">
    <name type="scientific">Actinokineospora spheciospongiae</name>
    <dbReference type="NCBI Taxonomy" id="909613"/>
    <lineage>
        <taxon>Bacteria</taxon>
        <taxon>Bacillati</taxon>
        <taxon>Actinomycetota</taxon>
        <taxon>Actinomycetes</taxon>
        <taxon>Pseudonocardiales</taxon>
        <taxon>Pseudonocardiaceae</taxon>
        <taxon>Actinokineospora</taxon>
    </lineage>
</organism>
<dbReference type="Proteomes" id="UP000019277">
    <property type="component" value="Unassembled WGS sequence"/>
</dbReference>
<accession>W7IFW5</accession>
<keyword evidence="2" id="KW-1185">Reference proteome</keyword>
<gene>
    <name evidence="1" type="ORF">UO65_4938</name>
</gene>
<proteinExistence type="predicted"/>
<dbReference type="EMBL" id="AYXG01000185">
    <property type="protein sequence ID" value="EWC59795.1"/>
    <property type="molecule type" value="Genomic_DNA"/>
</dbReference>
<name>W7IFW5_9PSEU</name>